<evidence type="ECO:0000256" key="2">
    <source>
        <dbReference type="ARBA" id="ARBA00007727"/>
    </source>
</evidence>
<evidence type="ECO:0000259" key="8">
    <source>
        <dbReference type="Pfam" id="PF13839"/>
    </source>
</evidence>
<dbReference type="InterPro" id="IPR029962">
    <property type="entry name" value="TBL"/>
</dbReference>
<keyword evidence="11" id="KW-1185">Reference proteome</keyword>
<comment type="caution">
    <text evidence="10">The sequence shown here is derived from an EMBL/GenBank/DDBJ whole genome shotgun (WGS) entry which is preliminary data.</text>
</comment>
<keyword evidence="6 7" id="KW-0472">Membrane</keyword>
<sequence>MDHLQPSNHQPQIKLIKKKLLVFPLINKEIKFTLYFLILLVFSICFFNFVAPNFDSRALLRFGLLSKKSSSAPRACDYSKGSWVWDESYPLGLYNENCPFLDPGFRCHQDGRKDESYRKWRWQPRGCDLPRFNARELLERSRNGRIVFAGDSIGRNQWESLLCMLAQGISNLSTIYEVHGRPISKHKGFLAIRFEQYNLSVEYYRAPFLSTIGRPPRNSPSQVRMTIRVDELNWYSRLWRGADVLIFNAGHWWNMTKLLICGLLFPRRRETKYENGCDGSIPPIIRSMEIIGVK</sequence>
<dbReference type="InterPro" id="IPR025846">
    <property type="entry name" value="TBL_N"/>
</dbReference>
<feature type="domain" description="Trichome birefringence-like C-terminal" evidence="8">
    <location>
        <begin position="129"/>
        <end position="258"/>
    </location>
</feature>
<proteinExistence type="inferred from homology"/>
<evidence type="ECO:0000256" key="6">
    <source>
        <dbReference type="ARBA" id="ARBA00023136"/>
    </source>
</evidence>
<feature type="domain" description="Trichome birefringence-like N-terminal" evidence="9">
    <location>
        <begin position="75"/>
        <end position="128"/>
    </location>
</feature>
<dbReference type="InterPro" id="IPR026057">
    <property type="entry name" value="TBL_C"/>
</dbReference>
<dbReference type="GO" id="GO:0005794">
    <property type="term" value="C:Golgi apparatus"/>
    <property type="evidence" value="ECO:0007669"/>
    <property type="project" value="TreeGrafter"/>
</dbReference>
<protein>
    <submittedName>
        <fullName evidence="10">Protein trichome birefringence-like</fullName>
    </submittedName>
</protein>
<evidence type="ECO:0000256" key="5">
    <source>
        <dbReference type="ARBA" id="ARBA00022989"/>
    </source>
</evidence>
<accession>A0AAD7PYN4</accession>
<dbReference type="KEGG" id="qsa:O6P43_009607"/>
<evidence type="ECO:0000256" key="3">
    <source>
        <dbReference type="ARBA" id="ARBA00022692"/>
    </source>
</evidence>
<dbReference type="PANTHER" id="PTHR32285:SF53">
    <property type="entry name" value="PROTEIN TRICHOME BIREFRINGENCE-LIKE 9"/>
    <property type="match status" value="1"/>
</dbReference>
<keyword evidence="5 7" id="KW-1133">Transmembrane helix</keyword>
<organism evidence="10 11">
    <name type="scientific">Quillaja saponaria</name>
    <name type="common">Soap bark tree</name>
    <dbReference type="NCBI Taxonomy" id="32244"/>
    <lineage>
        <taxon>Eukaryota</taxon>
        <taxon>Viridiplantae</taxon>
        <taxon>Streptophyta</taxon>
        <taxon>Embryophyta</taxon>
        <taxon>Tracheophyta</taxon>
        <taxon>Spermatophyta</taxon>
        <taxon>Magnoliopsida</taxon>
        <taxon>eudicotyledons</taxon>
        <taxon>Gunneridae</taxon>
        <taxon>Pentapetalae</taxon>
        <taxon>rosids</taxon>
        <taxon>fabids</taxon>
        <taxon>Fabales</taxon>
        <taxon>Quillajaceae</taxon>
        <taxon>Quillaja</taxon>
    </lineage>
</organism>
<evidence type="ECO:0000313" key="11">
    <source>
        <dbReference type="Proteomes" id="UP001163823"/>
    </source>
</evidence>
<evidence type="ECO:0000256" key="4">
    <source>
        <dbReference type="ARBA" id="ARBA00022968"/>
    </source>
</evidence>
<reference evidence="10" key="1">
    <citation type="journal article" date="2023" name="Science">
        <title>Elucidation of the pathway for biosynthesis of saponin adjuvants from the soapbark tree.</title>
        <authorList>
            <person name="Reed J."/>
            <person name="Orme A."/>
            <person name="El-Demerdash A."/>
            <person name="Owen C."/>
            <person name="Martin L.B.B."/>
            <person name="Misra R.C."/>
            <person name="Kikuchi S."/>
            <person name="Rejzek M."/>
            <person name="Martin A.C."/>
            <person name="Harkess A."/>
            <person name="Leebens-Mack J."/>
            <person name="Louveau T."/>
            <person name="Stephenson M.J."/>
            <person name="Osbourn A."/>
        </authorList>
    </citation>
    <scope>NUCLEOTIDE SEQUENCE</scope>
    <source>
        <strain evidence="10">S10</strain>
    </source>
</reference>
<name>A0AAD7PYN4_QUISA</name>
<dbReference type="PANTHER" id="PTHR32285">
    <property type="entry name" value="PROTEIN TRICHOME BIREFRINGENCE-LIKE 9-RELATED"/>
    <property type="match status" value="1"/>
</dbReference>
<dbReference type="Pfam" id="PF14416">
    <property type="entry name" value="PMR5N"/>
    <property type="match status" value="1"/>
</dbReference>
<dbReference type="AlphaFoldDB" id="A0AAD7PYN4"/>
<evidence type="ECO:0000259" key="9">
    <source>
        <dbReference type="Pfam" id="PF14416"/>
    </source>
</evidence>
<comment type="similarity">
    <text evidence="2">Belongs to the PC-esterase family. TBL subfamily.</text>
</comment>
<dbReference type="Pfam" id="PF13839">
    <property type="entry name" value="PC-Esterase"/>
    <property type="match status" value="1"/>
</dbReference>
<evidence type="ECO:0000256" key="7">
    <source>
        <dbReference type="SAM" id="Phobius"/>
    </source>
</evidence>
<evidence type="ECO:0000256" key="1">
    <source>
        <dbReference type="ARBA" id="ARBA00004167"/>
    </source>
</evidence>
<dbReference type="Proteomes" id="UP001163823">
    <property type="component" value="Chromosome 4"/>
</dbReference>
<keyword evidence="4" id="KW-0735">Signal-anchor</keyword>
<feature type="transmembrane region" description="Helical" evidence="7">
    <location>
        <begin position="32"/>
        <end position="51"/>
    </location>
</feature>
<gene>
    <name evidence="10" type="ORF">O6P43_009607</name>
</gene>
<keyword evidence="3 7" id="KW-0812">Transmembrane</keyword>
<evidence type="ECO:0000313" key="10">
    <source>
        <dbReference type="EMBL" id="KAJ7971598.1"/>
    </source>
</evidence>
<comment type="subcellular location">
    <subcellularLocation>
        <location evidence="1">Membrane</location>
        <topology evidence="1">Single-pass membrane protein</topology>
    </subcellularLocation>
</comment>
<dbReference type="GO" id="GO:0016413">
    <property type="term" value="F:O-acetyltransferase activity"/>
    <property type="evidence" value="ECO:0007669"/>
    <property type="project" value="InterPro"/>
</dbReference>
<dbReference type="GO" id="GO:0016020">
    <property type="term" value="C:membrane"/>
    <property type="evidence" value="ECO:0007669"/>
    <property type="project" value="UniProtKB-SubCell"/>
</dbReference>
<dbReference type="EMBL" id="JARAOO010000004">
    <property type="protein sequence ID" value="KAJ7971598.1"/>
    <property type="molecule type" value="Genomic_DNA"/>
</dbReference>